<dbReference type="PANTHER" id="PTHR35401">
    <property type="entry name" value="COPG FAMILY HELIX-TURN-HELIX PROTEIN-RELATED-RELATED"/>
    <property type="match status" value="1"/>
</dbReference>
<evidence type="ECO:0008006" key="10">
    <source>
        <dbReference type="Google" id="ProtNLM"/>
    </source>
</evidence>
<dbReference type="Pfam" id="PF08681">
    <property type="entry name" value="TacA1"/>
    <property type="match status" value="1"/>
</dbReference>
<reference evidence="8 9" key="1">
    <citation type="journal article" date="2020" name="Microorganisms">
        <title>Osmotic Adaptation and Compatible Solute Biosynthesis of Phototrophic Bacteria as Revealed from Genome Analyses.</title>
        <authorList>
            <person name="Imhoff J.F."/>
            <person name="Rahn T."/>
            <person name="Kunzel S."/>
            <person name="Keller A."/>
            <person name="Neulinger S.C."/>
        </authorList>
    </citation>
    <scope>NUCLEOTIDE SEQUENCE [LARGE SCALE GENOMIC DNA]</scope>
    <source>
        <strain evidence="8 9">DSM 25653</strain>
    </source>
</reference>
<dbReference type="PANTHER" id="PTHR35401:SF1">
    <property type="entry name" value="CYTOPLASMIC PROTEIN"/>
    <property type="match status" value="1"/>
</dbReference>
<dbReference type="EMBL" id="NRRY01000001">
    <property type="protein sequence ID" value="MBK1617003.1"/>
    <property type="molecule type" value="Genomic_DNA"/>
</dbReference>
<dbReference type="GO" id="GO:0006355">
    <property type="term" value="P:regulation of DNA-templated transcription"/>
    <property type="evidence" value="ECO:0007669"/>
    <property type="project" value="InterPro"/>
</dbReference>
<dbReference type="Proteomes" id="UP001138768">
    <property type="component" value="Unassembled WGS sequence"/>
</dbReference>
<dbReference type="Gene3D" id="1.20.5.780">
    <property type="entry name" value="Single helix bin"/>
    <property type="match status" value="1"/>
</dbReference>
<comment type="similarity">
    <text evidence="6">Belongs to the TacA antitoxin family.</text>
</comment>
<name>A0A9X0W4T9_9GAMM</name>
<keyword evidence="9" id="KW-1185">Reference proteome</keyword>
<dbReference type="SUPFAM" id="SSF47598">
    <property type="entry name" value="Ribbon-helix-helix"/>
    <property type="match status" value="1"/>
</dbReference>
<dbReference type="GO" id="GO:0003677">
    <property type="term" value="F:DNA binding"/>
    <property type="evidence" value="ECO:0007669"/>
    <property type="project" value="UniProtKB-KW"/>
</dbReference>
<accession>A0A9X0W4T9</accession>
<evidence type="ECO:0000256" key="6">
    <source>
        <dbReference type="ARBA" id="ARBA00049988"/>
    </source>
</evidence>
<evidence type="ECO:0000256" key="1">
    <source>
        <dbReference type="ARBA" id="ARBA00022491"/>
    </source>
</evidence>
<evidence type="ECO:0000256" key="4">
    <source>
        <dbReference type="ARBA" id="ARBA00023125"/>
    </source>
</evidence>
<dbReference type="RefSeq" id="WP_200236684.1">
    <property type="nucleotide sequence ID" value="NZ_NRRY01000001.1"/>
</dbReference>
<evidence type="ECO:0000313" key="9">
    <source>
        <dbReference type="Proteomes" id="UP001138768"/>
    </source>
</evidence>
<evidence type="ECO:0000256" key="3">
    <source>
        <dbReference type="ARBA" id="ARBA00023015"/>
    </source>
</evidence>
<sequence length="105" mass="11726">MSILPPAAQSEPRPEPKSEQATRAISLRVREEIRGLIDQAASIQGRSRSDFMIDAARRAAEETLLDQTLVRVDQETYEHFLAILDHPPAEAGYQRLMSAPTPWSA</sequence>
<evidence type="ECO:0000256" key="5">
    <source>
        <dbReference type="ARBA" id="ARBA00023163"/>
    </source>
</evidence>
<proteinExistence type="inferred from homology"/>
<feature type="region of interest" description="Disordered" evidence="7">
    <location>
        <begin position="1"/>
        <end position="24"/>
    </location>
</feature>
<evidence type="ECO:0000256" key="7">
    <source>
        <dbReference type="SAM" id="MobiDB-lite"/>
    </source>
</evidence>
<dbReference type="AlphaFoldDB" id="A0A9X0W4T9"/>
<protein>
    <recommendedName>
        <fullName evidence="10">DUF1778 domain-containing protein</fullName>
    </recommendedName>
</protein>
<comment type="caution">
    <text evidence="8">The sequence shown here is derived from an EMBL/GenBank/DDBJ whole genome shotgun (WGS) entry which is preliminary data.</text>
</comment>
<gene>
    <name evidence="8" type="ORF">CKO42_00765</name>
</gene>
<keyword evidence="2" id="KW-1277">Toxin-antitoxin system</keyword>
<organism evidence="8 9">
    <name type="scientific">Lamprobacter modestohalophilus</name>
    <dbReference type="NCBI Taxonomy" id="1064514"/>
    <lineage>
        <taxon>Bacteria</taxon>
        <taxon>Pseudomonadati</taxon>
        <taxon>Pseudomonadota</taxon>
        <taxon>Gammaproteobacteria</taxon>
        <taxon>Chromatiales</taxon>
        <taxon>Chromatiaceae</taxon>
        <taxon>Lamprobacter</taxon>
    </lineage>
</organism>
<keyword evidence="3" id="KW-0805">Transcription regulation</keyword>
<keyword evidence="4" id="KW-0238">DNA-binding</keyword>
<keyword evidence="5" id="KW-0804">Transcription</keyword>
<evidence type="ECO:0000313" key="8">
    <source>
        <dbReference type="EMBL" id="MBK1617003.1"/>
    </source>
</evidence>
<keyword evidence="1" id="KW-0678">Repressor</keyword>
<dbReference type="InterPro" id="IPR010985">
    <property type="entry name" value="Ribbon_hlx_hlx"/>
</dbReference>
<dbReference type="InterPro" id="IPR014795">
    <property type="entry name" value="TacA_1-like"/>
</dbReference>
<evidence type="ECO:0000256" key="2">
    <source>
        <dbReference type="ARBA" id="ARBA00022649"/>
    </source>
</evidence>